<sequence>VPEKTPHFSLKQINDFQTLTYQELTKAL</sequence>
<evidence type="ECO:0000313" key="1">
    <source>
        <dbReference type="EMBL" id="SVE02889.1"/>
    </source>
</evidence>
<gene>
    <name evidence="1" type="ORF">METZ01_LOCUS455743</name>
</gene>
<organism evidence="1">
    <name type="scientific">marine metagenome</name>
    <dbReference type="NCBI Taxonomy" id="408172"/>
    <lineage>
        <taxon>unclassified sequences</taxon>
        <taxon>metagenomes</taxon>
        <taxon>ecological metagenomes</taxon>
    </lineage>
</organism>
<accession>A0A383A5N6</accession>
<protein>
    <submittedName>
        <fullName evidence="1">Uncharacterized protein</fullName>
    </submittedName>
</protein>
<name>A0A383A5N6_9ZZZZ</name>
<dbReference type="EMBL" id="UINC01189272">
    <property type="protein sequence ID" value="SVE02889.1"/>
    <property type="molecule type" value="Genomic_DNA"/>
</dbReference>
<dbReference type="AlphaFoldDB" id="A0A383A5N6"/>
<feature type="non-terminal residue" evidence="1">
    <location>
        <position position="1"/>
    </location>
</feature>
<feature type="non-terminal residue" evidence="1">
    <location>
        <position position="28"/>
    </location>
</feature>
<reference evidence="1" key="1">
    <citation type="submission" date="2018-05" db="EMBL/GenBank/DDBJ databases">
        <authorList>
            <person name="Lanie J.A."/>
            <person name="Ng W.-L."/>
            <person name="Kazmierczak K.M."/>
            <person name="Andrzejewski T.M."/>
            <person name="Davidsen T.M."/>
            <person name="Wayne K.J."/>
            <person name="Tettelin H."/>
            <person name="Glass J.I."/>
            <person name="Rusch D."/>
            <person name="Podicherti R."/>
            <person name="Tsui H.-C.T."/>
            <person name="Winkler M.E."/>
        </authorList>
    </citation>
    <scope>NUCLEOTIDE SEQUENCE</scope>
</reference>
<proteinExistence type="predicted"/>